<dbReference type="GO" id="GO:0001181">
    <property type="term" value="F:RNA polymerase I general transcription initiation factor activity"/>
    <property type="evidence" value="ECO:0007669"/>
    <property type="project" value="InterPro"/>
</dbReference>
<dbReference type="PANTHER" id="PTHR12790">
    <property type="entry name" value="TRANSCRIPTION INITIATION FACTOR IA RRN3"/>
    <property type="match status" value="1"/>
</dbReference>
<evidence type="ECO:0000256" key="2">
    <source>
        <dbReference type="SAM" id="MobiDB-lite"/>
    </source>
</evidence>
<sequence length="902" mass="99680">MDPHSRFSHFDNKRSPKSGPQSVSQKPRFFESQLKPSLDNFASAKQQRKSSSSGPISIPRPFITNSRVKQDEKTRKDMYLAFVNNALQEKANGRTDSYEELVGQFNPKRSPTELPFPQPAQLRLWILALSHVVSRLERAHSSLVEAIINMPWVTMDNTTVRSYTVFVGMLLSARPEYLSLVLSKLSLGFTYQAAYQALSASPAETSSSPLTRRSIYDRLHNLLQHLLSLIPTLPSTLMPLLSRNFPHKRQSQTAQITYIRNLLRISEYCPELADQILGVIVDRAIQIDVEIQVEIDEIEDDEPAQEQDDIFELDPFDIVVGQEGDEDNESDLDSSADEFDDTFSDLSSEGGDFEEDGARKDDIPTNHQHLREMVKKLDSILSLVFDRFQATHSAVEARQRSGEDEDREPPSILPDLPPLPPISTAVNPFFDINYSSPIIDSLSFQSNQAQMAQLNQLASSSSYPSTPTSTPASSSWLLTNQLASSIPPPTKRTLRMQFHTLLSIFDRTILRTFKSRYTQFLLFWYSSLDPEFSDIFQGMLVDRALFHPSEPDLSSGGGNAGVPTPVVTRAAAASYIGSYVSRAKFIDRGGARRVVGILCEFMKAHLDGVEGILKSAVALSAKRSSSYRATNEVLDALNVIGDQNTIFYAVAQAVFLIFCFRWRDLLEDGSEEEQEDGMKTVDLSTRNRGRGGAGGKKWMKQLDVMHRVVNSVLNPLKACSPNVASQFARVAHATDFIYCYTILESNRRSGPEAASSTSEGQPSSTALASASSTFANPHAHGINVDLASELNTFFPFDPYKLPKSGLYIQKVYREWGEVAIDEESDEESDDGEDDIDNDEVEANVDNFGRARSISMSVPGAAQGKDSPEAEQGLGASFDAMIISPVKGGIDAAGAGDVVVLSA</sequence>
<dbReference type="InterPro" id="IPR007991">
    <property type="entry name" value="RNA_pol_I_trans_ini_fac_RRN3"/>
</dbReference>
<feature type="region of interest" description="Disordered" evidence="2">
    <location>
        <begin position="1"/>
        <end position="70"/>
    </location>
</feature>
<dbReference type="AlphaFoldDB" id="A0A8H5CN77"/>
<comment type="caution">
    <text evidence="3">The sequence shown here is derived from an EMBL/GenBank/DDBJ whole genome shotgun (WGS) entry which is preliminary data.</text>
</comment>
<evidence type="ECO:0008006" key="5">
    <source>
        <dbReference type="Google" id="ProtNLM"/>
    </source>
</evidence>
<evidence type="ECO:0000313" key="3">
    <source>
        <dbReference type="EMBL" id="KAF5344840.1"/>
    </source>
</evidence>
<feature type="region of interest" description="Disordered" evidence="2">
    <location>
        <begin position="322"/>
        <end position="364"/>
    </location>
</feature>
<dbReference type="PANTHER" id="PTHR12790:SF0">
    <property type="entry name" value="RNA POLYMERASE I-SPECIFIC TRANSCRIPTION INITIATION FACTOR RRN3-RELATED"/>
    <property type="match status" value="1"/>
</dbReference>
<feature type="compositionally biased region" description="Acidic residues" evidence="2">
    <location>
        <begin position="323"/>
        <end position="343"/>
    </location>
</feature>
<feature type="compositionally biased region" description="Low complexity" evidence="2">
    <location>
        <begin position="42"/>
        <end position="63"/>
    </location>
</feature>
<dbReference type="Proteomes" id="UP000518752">
    <property type="component" value="Unassembled WGS sequence"/>
</dbReference>
<feature type="compositionally biased region" description="Acidic residues" evidence="2">
    <location>
        <begin position="820"/>
        <end position="842"/>
    </location>
</feature>
<comment type="similarity">
    <text evidence="1">Belongs to the RRN3 family.</text>
</comment>
<organism evidence="3 4">
    <name type="scientific">Collybiopsis confluens</name>
    <dbReference type="NCBI Taxonomy" id="2823264"/>
    <lineage>
        <taxon>Eukaryota</taxon>
        <taxon>Fungi</taxon>
        <taxon>Dikarya</taxon>
        <taxon>Basidiomycota</taxon>
        <taxon>Agaricomycotina</taxon>
        <taxon>Agaricomycetes</taxon>
        <taxon>Agaricomycetidae</taxon>
        <taxon>Agaricales</taxon>
        <taxon>Marasmiineae</taxon>
        <taxon>Omphalotaceae</taxon>
        <taxon>Collybiopsis</taxon>
    </lineage>
</organism>
<dbReference type="Pfam" id="PF05327">
    <property type="entry name" value="RRN3"/>
    <property type="match status" value="1"/>
</dbReference>
<feature type="region of interest" description="Disordered" evidence="2">
    <location>
        <begin position="395"/>
        <end position="418"/>
    </location>
</feature>
<evidence type="ECO:0000256" key="1">
    <source>
        <dbReference type="ARBA" id="ARBA00010098"/>
    </source>
</evidence>
<reference evidence="3 4" key="1">
    <citation type="journal article" date="2020" name="ISME J.">
        <title>Uncovering the hidden diversity of litter-decomposition mechanisms in mushroom-forming fungi.</title>
        <authorList>
            <person name="Floudas D."/>
            <person name="Bentzer J."/>
            <person name="Ahren D."/>
            <person name="Johansson T."/>
            <person name="Persson P."/>
            <person name="Tunlid A."/>
        </authorList>
    </citation>
    <scope>NUCLEOTIDE SEQUENCE [LARGE SCALE GENOMIC DNA]</scope>
    <source>
        <strain evidence="3 4">CBS 406.79</strain>
    </source>
</reference>
<dbReference type="GO" id="GO:0005634">
    <property type="term" value="C:nucleus"/>
    <property type="evidence" value="ECO:0007669"/>
    <property type="project" value="TreeGrafter"/>
</dbReference>
<accession>A0A8H5CN77</accession>
<proteinExistence type="inferred from homology"/>
<protein>
    <recommendedName>
        <fullName evidence="5">RNA polymerase I-specific transcription initiation factor RRN3</fullName>
    </recommendedName>
</protein>
<evidence type="ECO:0000313" key="4">
    <source>
        <dbReference type="Proteomes" id="UP000518752"/>
    </source>
</evidence>
<keyword evidence="4" id="KW-1185">Reference proteome</keyword>
<feature type="region of interest" description="Disordered" evidence="2">
    <location>
        <begin position="749"/>
        <end position="769"/>
    </location>
</feature>
<feature type="region of interest" description="Disordered" evidence="2">
    <location>
        <begin position="671"/>
        <end position="695"/>
    </location>
</feature>
<gene>
    <name evidence="3" type="ORF">D9757_014094</name>
</gene>
<feature type="compositionally biased region" description="Basic and acidic residues" evidence="2">
    <location>
        <begin position="1"/>
        <end position="14"/>
    </location>
</feature>
<dbReference type="GO" id="GO:0006361">
    <property type="term" value="P:transcription initiation at RNA polymerase I promoter"/>
    <property type="evidence" value="ECO:0007669"/>
    <property type="project" value="InterPro"/>
</dbReference>
<name>A0A8H5CN77_9AGAR</name>
<dbReference type="GO" id="GO:0001042">
    <property type="term" value="F:RNA polymerase I core binding"/>
    <property type="evidence" value="ECO:0007669"/>
    <property type="project" value="TreeGrafter"/>
</dbReference>
<dbReference type="EMBL" id="JAACJN010000393">
    <property type="protein sequence ID" value="KAF5344840.1"/>
    <property type="molecule type" value="Genomic_DNA"/>
</dbReference>
<dbReference type="OrthoDB" id="26970at2759"/>
<feature type="region of interest" description="Disordered" evidence="2">
    <location>
        <begin position="820"/>
        <end position="843"/>
    </location>
</feature>